<evidence type="ECO:0000313" key="2">
    <source>
        <dbReference type="Proteomes" id="UP000823388"/>
    </source>
</evidence>
<accession>A0A8T0MRK6</accession>
<reference evidence="1" key="1">
    <citation type="submission" date="2020-05" db="EMBL/GenBank/DDBJ databases">
        <title>WGS assembly of Panicum virgatum.</title>
        <authorList>
            <person name="Lovell J.T."/>
            <person name="Jenkins J."/>
            <person name="Shu S."/>
            <person name="Juenger T.E."/>
            <person name="Schmutz J."/>
        </authorList>
    </citation>
    <scope>NUCLEOTIDE SEQUENCE</scope>
    <source>
        <strain evidence="1">AP13</strain>
    </source>
</reference>
<sequence length="88" mass="9669">MAHRVEQHVIVIDCFIVETWTYSLLGDLFAGTASGGKRFHALVVLPLRRPPPTHSSVWAAIAATPLLPHRRTLAMPPLLATNLVHARS</sequence>
<evidence type="ECO:0000313" key="1">
    <source>
        <dbReference type="EMBL" id="KAG2539308.1"/>
    </source>
</evidence>
<keyword evidence="2" id="KW-1185">Reference proteome</keyword>
<comment type="caution">
    <text evidence="1">The sequence shown here is derived from an EMBL/GenBank/DDBJ whole genome shotgun (WGS) entry which is preliminary data.</text>
</comment>
<dbReference type="AlphaFoldDB" id="A0A8T0MRK6"/>
<gene>
    <name evidence="1" type="ORF">PVAP13_9NG460200</name>
</gene>
<dbReference type="Proteomes" id="UP000823388">
    <property type="component" value="Chromosome 9N"/>
</dbReference>
<dbReference type="EMBL" id="CM029054">
    <property type="protein sequence ID" value="KAG2539308.1"/>
    <property type="molecule type" value="Genomic_DNA"/>
</dbReference>
<protein>
    <submittedName>
        <fullName evidence="1">Uncharacterized protein</fullName>
    </submittedName>
</protein>
<proteinExistence type="predicted"/>
<name>A0A8T0MRK6_PANVG</name>
<organism evidence="1 2">
    <name type="scientific">Panicum virgatum</name>
    <name type="common">Blackwell switchgrass</name>
    <dbReference type="NCBI Taxonomy" id="38727"/>
    <lineage>
        <taxon>Eukaryota</taxon>
        <taxon>Viridiplantae</taxon>
        <taxon>Streptophyta</taxon>
        <taxon>Embryophyta</taxon>
        <taxon>Tracheophyta</taxon>
        <taxon>Spermatophyta</taxon>
        <taxon>Magnoliopsida</taxon>
        <taxon>Liliopsida</taxon>
        <taxon>Poales</taxon>
        <taxon>Poaceae</taxon>
        <taxon>PACMAD clade</taxon>
        <taxon>Panicoideae</taxon>
        <taxon>Panicodae</taxon>
        <taxon>Paniceae</taxon>
        <taxon>Panicinae</taxon>
        <taxon>Panicum</taxon>
        <taxon>Panicum sect. Hiantes</taxon>
    </lineage>
</organism>